<evidence type="ECO:0000259" key="9">
    <source>
        <dbReference type="Pfam" id="PF12704"/>
    </source>
</evidence>
<sequence>MVVWELLKLSLDTFRTHRMRSFLTALGIIIGVTTVIAIIALIQGMNYEVERQIASLGSNTIFVQKFSWGMGQVNFDDVGRRPDLTLDDATAVARLPGIERVAPQRSRTVGRITWRGNRASNVDLTGSTPGIGATANLRVESGRFINSDDSLRKRAVCVIGGQVADNLFPTEDPIGKRVDIEGRRFTVIGVLERKGSFLGQSQDNNALIPLSTFDKYYPLPRDRQARLWRGISIQAMPKPGVSVERAVDEIRELLRRRRSLGFDAPDDFGINTQDTLRDIYRNITRVAVIVMIAVAGISLLVGGIGIMNIMLVAVAERTREIGLRKALGATNRDILLQFLLESVLLALVGGAIGVADER</sequence>
<evidence type="ECO:0000256" key="4">
    <source>
        <dbReference type="ARBA" id="ARBA00022989"/>
    </source>
</evidence>
<dbReference type="PANTHER" id="PTHR30572:SF4">
    <property type="entry name" value="ABC TRANSPORTER PERMEASE YTRF"/>
    <property type="match status" value="1"/>
</dbReference>
<dbReference type="AlphaFoldDB" id="A0A7V0T4S1"/>
<evidence type="ECO:0000256" key="5">
    <source>
        <dbReference type="ARBA" id="ARBA00023136"/>
    </source>
</evidence>
<evidence type="ECO:0000313" key="10">
    <source>
        <dbReference type="EMBL" id="HDQ98928.1"/>
    </source>
</evidence>
<dbReference type="GO" id="GO:0022857">
    <property type="term" value="F:transmembrane transporter activity"/>
    <property type="evidence" value="ECO:0007669"/>
    <property type="project" value="TreeGrafter"/>
</dbReference>
<organism evidence="10">
    <name type="scientific">candidate division WOR-3 bacterium</name>
    <dbReference type="NCBI Taxonomy" id="2052148"/>
    <lineage>
        <taxon>Bacteria</taxon>
        <taxon>Bacteria division WOR-3</taxon>
    </lineage>
</organism>
<dbReference type="EMBL" id="DSBX01000051">
    <property type="protein sequence ID" value="HDQ98928.1"/>
    <property type="molecule type" value="Genomic_DNA"/>
</dbReference>
<comment type="caution">
    <text evidence="10">The sequence shown here is derived from an EMBL/GenBank/DDBJ whole genome shotgun (WGS) entry which is preliminary data.</text>
</comment>
<gene>
    <name evidence="10" type="ORF">ENN51_01380</name>
</gene>
<dbReference type="PANTHER" id="PTHR30572">
    <property type="entry name" value="MEMBRANE COMPONENT OF TRANSPORTER-RELATED"/>
    <property type="match status" value="1"/>
</dbReference>
<dbReference type="Pfam" id="PF12704">
    <property type="entry name" value="MacB_PCD"/>
    <property type="match status" value="1"/>
</dbReference>
<keyword evidence="2" id="KW-1003">Cell membrane</keyword>
<dbReference type="InterPro" id="IPR003838">
    <property type="entry name" value="ABC3_permease_C"/>
</dbReference>
<comment type="similarity">
    <text evidence="6">Belongs to the ABC-4 integral membrane protein family.</text>
</comment>
<evidence type="ECO:0000256" key="3">
    <source>
        <dbReference type="ARBA" id="ARBA00022692"/>
    </source>
</evidence>
<feature type="transmembrane region" description="Helical" evidence="7">
    <location>
        <begin position="334"/>
        <end position="355"/>
    </location>
</feature>
<evidence type="ECO:0000259" key="8">
    <source>
        <dbReference type="Pfam" id="PF02687"/>
    </source>
</evidence>
<proteinExistence type="inferred from homology"/>
<protein>
    <submittedName>
        <fullName evidence="10">ABC transporter permease</fullName>
    </submittedName>
</protein>
<name>A0A7V0T4S1_UNCW3</name>
<reference evidence="10" key="1">
    <citation type="journal article" date="2020" name="mSystems">
        <title>Genome- and Community-Level Interaction Insights into Carbon Utilization and Element Cycling Functions of Hydrothermarchaeota in Hydrothermal Sediment.</title>
        <authorList>
            <person name="Zhou Z."/>
            <person name="Liu Y."/>
            <person name="Xu W."/>
            <person name="Pan J."/>
            <person name="Luo Z.H."/>
            <person name="Li M."/>
        </authorList>
    </citation>
    <scope>NUCLEOTIDE SEQUENCE [LARGE SCALE GENOMIC DNA]</scope>
    <source>
        <strain evidence="10">SpSt-1182</strain>
    </source>
</reference>
<feature type="transmembrane region" description="Helical" evidence="7">
    <location>
        <begin position="20"/>
        <end position="42"/>
    </location>
</feature>
<dbReference type="Pfam" id="PF02687">
    <property type="entry name" value="FtsX"/>
    <property type="match status" value="1"/>
</dbReference>
<dbReference type="GO" id="GO:0005886">
    <property type="term" value="C:plasma membrane"/>
    <property type="evidence" value="ECO:0007669"/>
    <property type="project" value="UniProtKB-SubCell"/>
</dbReference>
<keyword evidence="5 7" id="KW-0472">Membrane</keyword>
<evidence type="ECO:0000256" key="1">
    <source>
        <dbReference type="ARBA" id="ARBA00004651"/>
    </source>
</evidence>
<feature type="domain" description="MacB-like periplasmic core" evidence="9">
    <location>
        <begin position="21"/>
        <end position="253"/>
    </location>
</feature>
<evidence type="ECO:0000256" key="2">
    <source>
        <dbReference type="ARBA" id="ARBA00022475"/>
    </source>
</evidence>
<keyword evidence="4 7" id="KW-1133">Transmembrane helix</keyword>
<feature type="transmembrane region" description="Helical" evidence="7">
    <location>
        <begin position="286"/>
        <end position="314"/>
    </location>
</feature>
<dbReference type="InterPro" id="IPR050250">
    <property type="entry name" value="Macrolide_Exporter_MacB"/>
</dbReference>
<dbReference type="Proteomes" id="UP000885672">
    <property type="component" value="Unassembled WGS sequence"/>
</dbReference>
<feature type="domain" description="ABC3 transporter permease C-terminal" evidence="8">
    <location>
        <begin position="293"/>
        <end position="354"/>
    </location>
</feature>
<accession>A0A7V0T4S1</accession>
<evidence type="ECO:0000256" key="6">
    <source>
        <dbReference type="ARBA" id="ARBA00038076"/>
    </source>
</evidence>
<evidence type="ECO:0000256" key="7">
    <source>
        <dbReference type="SAM" id="Phobius"/>
    </source>
</evidence>
<feature type="non-terminal residue" evidence="10">
    <location>
        <position position="358"/>
    </location>
</feature>
<comment type="subcellular location">
    <subcellularLocation>
        <location evidence="1">Cell membrane</location>
        <topology evidence="1">Multi-pass membrane protein</topology>
    </subcellularLocation>
</comment>
<keyword evidence="3 7" id="KW-0812">Transmembrane</keyword>
<dbReference type="InterPro" id="IPR025857">
    <property type="entry name" value="MacB_PCD"/>
</dbReference>